<organism evidence="1 2">
    <name type="scientific">Streptomyces griseoflavus Tu4000</name>
    <dbReference type="NCBI Taxonomy" id="467200"/>
    <lineage>
        <taxon>Bacteria</taxon>
        <taxon>Bacillati</taxon>
        <taxon>Actinomycetota</taxon>
        <taxon>Actinomycetes</taxon>
        <taxon>Kitasatosporales</taxon>
        <taxon>Streptomycetaceae</taxon>
        <taxon>Streptomyces</taxon>
    </lineage>
</organism>
<gene>
    <name evidence="1" type="ORF">SSRG_03461</name>
</gene>
<evidence type="ECO:0000313" key="1">
    <source>
        <dbReference type="EMBL" id="EFL40657.1"/>
    </source>
</evidence>
<sequence length="281" mass="30628">MEDVLMPGYDSSRSRLRLADRHVRVIARLAAGETPDPELFPTLGELQELGLVGEEGELSPLLRELVGALKTPVLNISVEITGEAGPVHHGVLVGAETVIAHEGWPGDEESEYIPIEPSTLVFELARMVRLRRGGKEQPAARRVESTMKALDGAFAVLAAPAGDAGDAGEDRDTVRKAVTEAGTTGDMADALTELVLALNSYWRVTVAWDGQHDGWHAPMFRSLAVWDCGSRGYWIREQPEEPILPGQVTPDSPLHLVRSDAGEIWRRLTALIPEKEELGPR</sequence>
<protein>
    <submittedName>
        <fullName evidence="1">Serine/arginine repetitive matrix protein 2</fullName>
    </submittedName>
</protein>
<dbReference type="EMBL" id="GG657758">
    <property type="protein sequence ID" value="EFL40657.1"/>
    <property type="molecule type" value="Genomic_DNA"/>
</dbReference>
<keyword evidence="2" id="KW-1185">Reference proteome</keyword>
<proteinExistence type="predicted"/>
<reference evidence="1" key="1">
    <citation type="submission" date="2009-02" db="EMBL/GenBank/DDBJ databases">
        <title>Annotation of Streptomyces griseoflavus strain Tu4000.</title>
        <authorList>
            <consortium name="The Broad Institute Genome Sequencing Platform"/>
            <consortium name="Broad Institute Microbial Sequencing Center"/>
            <person name="Fischbach M."/>
            <person name="Godfrey P."/>
            <person name="Ward D."/>
            <person name="Young S."/>
            <person name="Zeng Q."/>
            <person name="Koehrsen M."/>
            <person name="Alvarado L."/>
            <person name="Berlin A.M."/>
            <person name="Bochicchio J."/>
            <person name="Borenstein D."/>
            <person name="Chapman S.B."/>
            <person name="Chen Z."/>
            <person name="Engels R."/>
            <person name="Freedman E."/>
            <person name="Gellesch M."/>
            <person name="Goldberg J."/>
            <person name="Griggs A."/>
            <person name="Gujja S."/>
            <person name="Heilman E.R."/>
            <person name="Heiman D.I."/>
            <person name="Hepburn T.A."/>
            <person name="Howarth C."/>
            <person name="Jen D."/>
            <person name="Larson L."/>
            <person name="Lewis B."/>
            <person name="Mehta T."/>
            <person name="Park D."/>
            <person name="Pearson M."/>
            <person name="Richards J."/>
            <person name="Roberts A."/>
            <person name="Saif S."/>
            <person name="Shea T.D."/>
            <person name="Shenoy N."/>
            <person name="Sisk P."/>
            <person name="Stolte C."/>
            <person name="Sykes S.N."/>
            <person name="Thomson T."/>
            <person name="Walk T."/>
            <person name="White J."/>
            <person name="Yandava C."/>
            <person name="Straight P."/>
            <person name="Clardy J."/>
            <person name="Hung D."/>
            <person name="Kolter R."/>
            <person name="Mekalanos J."/>
            <person name="Walker S."/>
            <person name="Walsh C.T."/>
            <person name="Wieland-Brown L.C."/>
            <person name="Haas B."/>
            <person name="Nusbaum C."/>
            <person name="Birren B."/>
        </authorList>
    </citation>
    <scope>NUCLEOTIDE SEQUENCE [LARGE SCALE GENOMIC DNA]</scope>
    <source>
        <strain evidence="1">Tu4000</strain>
    </source>
</reference>
<evidence type="ECO:0000313" key="2">
    <source>
        <dbReference type="Proteomes" id="UP000002968"/>
    </source>
</evidence>
<dbReference type="Proteomes" id="UP000002968">
    <property type="component" value="Unassembled WGS sequence"/>
</dbReference>
<dbReference type="eggNOG" id="ENOG5034BGK">
    <property type="taxonomic scope" value="Bacteria"/>
</dbReference>
<dbReference type="HOGENOM" id="CLU_986659_0_0_11"/>
<name>D9XS14_9ACTN</name>
<accession>D9XS14</accession>
<dbReference type="AlphaFoldDB" id="D9XS14"/>